<reference evidence="2" key="1">
    <citation type="journal article" date="2022" name="Int. J. Mol. Sci.">
        <title>Draft Genome of Tanacetum Coccineum: Genomic Comparison of Closely Related Tanacetum-Family Plants.</title>
        <authorList>
            <person name="Yamashiro T."/>
            <person name="Shiraishi A."/>
            <person name="Nakayama K."/>
            <person name="Satake H."/>
        </authorList>
    </citation>
    <scope>NUCLEOTIDE SEQUENCE</scope>
</reference>
<name>A0ABQ5IG12_9ASTR</name>
<dbReference type="InterPro" id="IPR043502">
    <property type="entry name" value="DNA/RNA_pol_sf"/>
</dbReference>
<dbReference type="PROSITE" id="PS50878">
    <property type="entry name" value="RT_POL"/>
    <property type="match status" value="1"/>
</dbReference>
<dbReference type="PANTHER" id="PTHR31635">
    <property type="entry name" value="REVERSE TRANSCRIPTASE DOMAIN-CONTAINING PROTEIN-RELATED"/>
    <property type="match status" value="1"/>
</dbReference>
<protein>
    <submittedName>
        <fullName evidence="2">RNA-directed DNA polymerase, eukaryota, reverse transcriptase zinc-binding domain protein</fullName>
    </submittedName>
</protein>
<proteinExistence type="predicted"/>
<dbReference type="GO" id="GO:0003964">
    <property type="term" value="F:RNA-directed DNA polymerase activity"/>
    <property type="evidence" value="ECO:0007669"/>
    <property type="project" value="UniProtKB-KW"/>
</dbReference>
<dbReference type="Proteomes" id="UP001151760">
    <property type="component" value="Unassembled WGS sequence"/>
</dbReference>
<evidence type="ECO:0000313" key="2">
    <source>
        <dbReference type="EMBL" id="GJT99099.1"/>
    </source>
</evidence>
<sequence length="361" mass="40741">MSHQTVQGIMIDGNWVTNPHQVKTAFCDFYKDKFDISDSLTDLSIVTPLHTLNHNDNLELEKNVSDDEIRLAVWDCGSQKAPGPDGFSFLFLKTYWDLLKDDVVKAVRGVFDSCEMPKGTNSSFITLIPKIANPIHINDFRPISLIGMQYKIIAKVLANRLSKIIDKVVCKEQSAFISGRFILDGPLMLSEIMSWYKKKKRNLMLFKVDFEKAFDTVSWKFLDHMLSSLGFGNKWRKWINVCLQYARASVLINGSPTSGFSIKRGLRQGDLLSPFLFIIVMEGLHIALQNAVSSGLIHGASIGDSGYNISHLFYADDVVIISDWNRQDMINIIHVLHVFYLASGLKINVSKSNVYDLGLNP</sequence>
<keyword evidence="2" id="KW-0695">RNA-directed DNA polymerase</keyword>
<dbReference type="EMBL" id="BQNB010020738">
    <property type="protein sequence ID" value="GJT99099.1"/>
    <property type="molecule type" value="Genomic_DNA"/>
</dbReference>
<organism evidence="2 3">
    <name type="scientific">Tanacetum coccineum</name>
    <dbReference type="NCBI Taxonomy" id="301880"/>
    <lineage>
        <taxon>Eukaryota</taxon>
        <taxon>Viridiplantae</taxon>
        <taxon>Streptophyta</taxon>
        <taxon>Embryophyta</taxon>
        <taxon>Tracheophyta</taxon>
        <taxon>Spermatophyta</taxon>
        <taxon>Magnoliopsida</taxon>
        <taxon>eudicotyledons</taxon>
        <taxon>Gunneridae</taxon>
        <taxon>Pentapetalae</taxon>
        <taxon>asterids</taxon>
        <taxon>campanulids</taxon>
        <taxon>Asterales</taxon>
        <taxon>Asteraceae</taxon>
        <taxon>Asteroideae</taxon>
        <taxon>Anthemideae</taxon>
        <taxon>Anthemidinae</taxon>
        <taxon>Tanacetum</taxon>
    </lineage>
</organism>
<keyword evidence="3" id="KW-1185">Reference proteome</keyword>
<evidence type="ECO:0000259" key="1">
    <source>
        <dbReference type="PROSITE" id="PS50878"/>
    </source>
</evidence>
<dbReference type="SUPFAM" id="SSF56672">
    <property type="entry name" value="DNA/RNA polymerases"/>
    <property type="match status" value="1"/>
</dbReference>
<dbReference type="PANTHER" id="PTHR31635:SF196">
    <property type="entry name" value="REVERSE TRANSCRIPTASE DOMAIN-CONTAINING PROTEIN-RELATED"/>
    <property type="match status" value="1"/>
</dbReference>
<dbReference type="Pfam" id="PF00078">
    <property type="entry name" value="RVT_1"/>
    <property type="match status" value="1"/>
</dbReference>
<reference evidence="2" key="2">
    <citation type="submission" date="2022-01" db="EMBL/GenBank/DDBJ databases">
        <authorList>
            <person name="Yamashiro T."/>
            <person name="Shiraishi A."/>
            <person name="Satake H."/>
            <person name="Nakayama K."/>
        </authorList>
    </citation>
    <scope>NUCLEOTIDE SEQUENCE</scope>
</reference>
<evidence type="ECO:0000313" key="3">
    <source>
        <dbReference type="Proteomes" id="UP001151760"/>
    </source>
</evidence>
<keyword evidence="2" id="KW-0548">Nucleotidyltransferase</keyword>
<dbReference type="CDD" id="cd01650">
    <property type="entry name" value="RT_nLTR_like"/>
    <property type="match status" value="1"/>
</dbReference>
<feature type="domain" description="Reverse transcriptase" evidence="1">
    <location>
        <begin position="109"/>
        <end position="361"/>
    </location>
</feature>
<gene>
    <name evidence="2" type="ORF">Tco_1094617</name>
</gene>
<dbReference type="InterPro" id="IPR000477">
    <property type="entry name" value="RT_dom"/>
</dbReference>
<accession>A0ABQ5IG12</accession>
<comment type="caution">
    <text evidence="2">The sequence shown here is derived from an EMBL/GenBank/DDBJ whole genome shotgun (WGS) entry which is preliminary data.</text>
</comment>
<keyword evidence="2" id="KW-0808">Transferase</keyword>